<dbReference type="EMBL" id="JAAGNN010000020">
    <property type="protein sequence ID" value="KAF4075983.1"/>
    <property type="molecule type" value="Genomic_DNA"/>
</dbReference>
<evidence type="ECO:0000313" key="3">
    <source>
        <dbReference type="Proteomes" id="UP000593565"/>
    </source>
</evidence>
<proteinExistence type="predicted"/>
<organism evidence="2 3">
    <name type="scientific">Ameiurus melas</name>
    <name type="common">Black bullhead</name>
    <name type="synonym">Silurus melas</name>
    <dbReference type="NCBI Taxonomy" id="219545"/>
    <lineage>
        <taxon>Eukaryota</taxon>
        <taxon>Metazoa</taxon>
        <taxon>Chordata</taxon>
        <taxon>Craniata</taxon>
        <taxon>Vertebrata</taxon>
        <taxon>Euteleostomi</taxon>
        <taxon>Actinopterygii</taxon>
        <taxon>Neopterygii</taxon>
        <taxon>Teleostei</taxon>
        <taxon>Ostariophysi</taxon>
        <taxon>Siluriformes</taxon>
        <taxon>Ictaluridae</taxon>
        <taxon>Ameiurus</taxon>
    </lineage>
</organism>
<evidence type="ECO:0000256" key="1">
    <source>
        <dbReference type="SAM" id="MobiDB-lite"/>
    </source>
</evidence>
<sequence>MYQRDSRFMLDTRAPPHPVLLPRGYVQSHHMQTRHFYPSSHLVVLPRFYSPSSVMNQHHSFIPPVQFEDGSMITPRAPASDVLIRGEQLPPVSTSLPVSELERQPTSNLPPDRRRDAVSDLYPPTPRPPSHITGAM</sequence>
<protein>
    <submittedName>
        <fullName evidence="2">Uncharacterized protein</fullName>
    </submittedName>
</protein>
<gene>
    <name evidence="2" type="ORF">AMELA_G00225110</name>
</gene>
<accession>A0A7J5ZZX4</accession>
<comment type="caution">
    <text evidence="2">The sequence shown here is derived from an EMBL/GenBank/DDBJ whole genome shotgun (WGS) entry which is preliminary data.</text>
</comment>
<feature type="region of interest" description="Disordered" evidence="1">
    <location>
        <begin position="87"/>
        <end position="136"/>
    </location>
</feature>
<dbReference type="AlphaFoldDB" id="A0A7J5ZZX4"/>
<keyword evidence="3" id="KW-1185">Reference proteome</keyword>
<reference evidence="2 3" key="1">
    <citation type="submission" date="2020-02" db="EMBL/GenBank/DDBJ databases">
        <title>A chromosome-scale genome assembly of the black bullhead catfish (Ameiurus melas).</title>
        <authorList>
            <person name="Wen M."/>
            <person name="Zham M."/>
            <person name="Cabau C."/>
            <person name="Klopp C."/>
            <person name="Donnadieu C."/>
            <person name="Roques C."/>
            <person name="Bouchez O."/>
            <person name="Lampietro C."/>
            <person name="Jouanno E."/>
            <person name="Herpin A."/>
            <person name="Louis A."/>
            <person name="Berthelot C."/>
            <person name="Parey E."/>
            <person name="Roest-Crollius H."/>
            <person name="Braasch I."/>
            <person name="Postlethwait J."/>
            <person name="Robinson-Rechavi M."/>
            <person name="Echchiki A."/>
            <person name="Begum T."/>
            <person name="Montfort J."/>
            <person name="Schartl M."/>
            <person name="Bobe J."/>
            <person name="Guiguen Y."/>
        </authorList>
    </citation>
    <scope>NUCLEOTIDE SEQUENCE [LARGE SCALE GENOMIC DNA]</scope>
    <source>
        <strain evidence="2">M_S1</strain>
        <tissue evidence="2">Blood</tissue>
    </source>
</reference>
<dbReference type="Proteomes" id="UP000593565">
    <property type="component" value="Unassembled WGS sequence"/>
</dbReference>
<evidence type="ECO:0000313" key="2">
    <source>
        <dbReference type="EMBL" id="KAF4075983.1"/>
    </source>
</evidence>
<name>A0A7J5ZZX4_AMEME</name>